<keyword evidence="3" id="KW-1185">Reference proteome</keyword>
<accession>A0A0M0JF98</accession>
<feature type="compositionally biased region" description="Pro residues" evidence="1">
    <location>
        <begin position="59"/>
        <end position="70"/>
    </location>
</feature>
<evidence type="ECO:0000313" key="2">
    <source>
        <dbReference type="EMBL" id="KOO24913.1"/>
    </source>
</evidence>
<comment type="caution">
    <text evidence="2">The sequence shown here is derived from an EMBL/GenBank/DDBJ whole genome shotgun (WGS) entry which is preliminary data.</text>
</comment>
<protein>
    <submittedName>
        <fullName evidence="2">Uncharacterized protein</fullName>
    </submittedName>
</protein>
<organism evidence="2 3">
    <name type="scientific">Chrysochromulina tobinii</name>
    <dbReference type="NCBI Taxonomy" id="1460289"/>
    <lineage>
        <taxon>Eukaryota</taxon>
        <taxon>Haptista</taxon>
        <taxon>Haptophyta</taxon>
        <taxon>Prymnesiophyceae</taxon>
        <taxon>Prymnesiales</taxon>
        <taxon>Chrysochromulinaceae</taxon>
        <taxon>Chrysochromulina</taxon>
    </lineage>
</organism>
<evidence type="ECO:0000313" key="3">
    <source>
        <dbReference type="Proteomes" id="UP000037460"/>
    </source>
</evidence>
<dbReference type="AlphaFoldDB" id="A0A0M0JF98"/>
<dbReference type="EMBL" id="JWZX01003038">
    <property type="protein sequence ID" value="KOO24913.1"/>
    <property type="molecule type" value="Genomic_DNA"/>
</dbReference>
<dbReference type="Proteomes" id="UP000037460">
    <property type="component" value="Unassembled WGS sequence"/>
</dbReference>
<name>A0A0M0JF98_9EUKA</name>
<gene>
    <name evidence="2" type="ORF">Ctob_004502</name>
</gene>
<evidence type="ECO:0000256" key="1">
    <source>
        <dbReference type="SAM" id="MobiDB-lite"/>
    </source>
</evidence>
<sequence length="216" mass="23376">MPVRYSAEALAEAQVANEIPFGAAPHHVTKELMFFDPLVGGWASVDAHKSTHRAKSPAKPNPNYIPPPNGVPRLRDKHIERPHYGTFGLDMKKEIELGLAPADWSVTSAMNDPRPLGRPVFDARFVEAPMGRARGGRNMAWTPVGTADAGLTTKAENIDIVAAMRDIADTFQDAAEDAGLNMGSAHMAGGRLFKEAEHVRDAQLVLAAGSRKSDKY</sequence>
<proteinExistence type="predicted"/>
<feature type="region of interest" description="Disordered" evidence="1">
    <location>
        <begin position="50"/>
        <end position="71"/>
    </location>
</feature>
<reference evidence="3" key="1">
    <citation type="journal article" date="2015" name="PLoS Genet.">
        <title>Genome Sequence and Transcriptome Analyses of Chrysochromulina tobin: Metabolic Tools for Enhanced Algal Fitness in the Prominent Order Prymnesiales (Haptophyceae).</title>
        <authorList>
            <person name="Hovde B.T."/>
            <person name="Deodato C.R."/>
            <person name="Hunsperger H.M."/>
            <person name="Ryken S.A."/>
            <person name="Yost W."/>
            <person name="Jha R.K."/>
            <person name="Patterson J."/>
            <person name="Monnat R.J. Jr."/>
            <person name="Barlow S.B."/>
            <person name="Starkenburg S.R."/>
            <person name="Cattolico R.A."/>
        </authorList>
    </citation>
    <scope>NUCLEOTIDE SEQUENCE</scope>
    <source>
        <strain evidence="3">CCMP291</strain>
    </source>
</reference>